<dbReference type="EMBL" id="PHRB01000005">
    <property type="protein sequence ID" value="PJO66819.1"/>
    <property type="molecule type" value="Genomic_DNA"/>
</dbReference>
<evidence type="ECO:0000256" key="1">
    <source>
        <dbReference type="SAM" id="MobiDB-lite"/>
    </source>
</evidence>
<feature type="compositionally biased region" description="Basic residues" evidence="1">
    <location>
        <begin position="100"/>
        <end position="116"/>
    </location>
</feature>
<sequence length="116" mass="12500">MNRAGRGARVRRDERANAFARAPREAAGAGARYEAAVQPASNETARPCPPPSAGLASAAQSRIASRIANRTRIERGPNRIEPNRTESNQSPAVAPPAPAPKRHGRLQPRGRKRPIR</sequence>
<protein>
    <submittedName>
        <fullName evidence="2">Uncharacterized protein</fullName>
    </submittedName>
</protein>
<organism evidence="2 3">
    <name type="scientific">Burkholderia pseudomallei</name>
    <name type="common">Pseudomonas pseudomallei</name>
    <dbReference type="NCBI Taxonomy" id="28450"/>
    <lineage>
        <taxon>Bacteria</taxon>
        <taxon>Pseudomonadati</taxon>
        <taxon>Pseudomonadota</taxon>
        <taxon>Betaproteobacteria</taxon>
        <taxon>Burkholderiales</taxon>
        <taxon>Burkholderiaceae</taxon>
        <taxon>Burkholderia</taxon>
        <taxon>pseudomallei group</taxon>
    </lineage>
</organism>
<feature type="compositionally biased region" description="Basic and acidic residues" evidence="1">
    <location>
        <begin position="71"/>
        <end position="84"/>
    </location>
</feature>
<dbReference type="AlphaFoldDB" id="A0AAX0UDL9"/>
<feature type="compositionally biased region" description="Low complexity" evidence="1">
    <location>
        <begin position="56"/>
        <end position="68"/>
    </location>
</feature>
<name>A0AAX0UDL9_BURPE</name>
<reference evidence="2 3" key="1">
    <citation type="submission" date="2017-11" db="EMBL/GenBank/DDBJ databases">
        <title>Molecular characterization of Burkholderia pseudomallei and closely related isolates from Vietnam.</title>
        <authorList>
            <person name="Ustinov D.V."/>
            <person name="Antonov A.S."/>
            <person name="Avdusheva E.F."/>
            <person name="Shpak I.M."/>
            <person name="Zakharova I.B."/>
            <person name="Thi L.A."/>
            <person name="Teteryatnikova N."/>
            <person name="Lopasteyskaya Y.A."/>
            <person name="Kuzyutina J.A."/>
            <person name="Ngo T.N."/>
            <person name="Victorov D.V."/>
        </authorList>
    </citation>
    <scope>NUCLEOTIDE SEQUENCE [LARGE SCALE GENOMIC DNA]</scope>
    <source>
        <strain evidence="2 3">V1512</strain>
    </source>
</reference>
<evidence type="ECO:0000313" key="2">
    <source>
        <dbReference type="EMBL" id="PJO66819.1"/>
    </source>
</evidence>
<proteinExistence type="predicted"/>
<evidence type="ECO:0000313" key="3">
    <source>
        <dbReference type="Proteomes" id="UP000231878"/>
    </source>
</evidence>
<gene>
    <name evidence="2" type="ORF">CWD88_07140</name>
</gene>
<feature type="region of interest" description="Disordered" evidence="1">
    <location>
        <begin position="1"/>
        <end position="116"/>
    </location>
</feature>
<feature type="compositionally biased region" description="Low complexity" evidence="1">
    <location>
        <begin position="17"/>
        <end position="36"/>
    </location>
</feature>
<dbReference type="Proteomes" id="UP000231878">
    <property type="component" value="Unassembled WGS sequence"/>
</dbReference>
<comment type="caution">
    <text evidence="2">The sequence shown here is derived from an EMBL/GenBank/DDBJ whole genome shotgun (WGS) entry which is preliminary data.</text>
</comment>
<accession>A0AAX0UDL9</accession>